<evidence type="ECO:0000313" key="1">
    <source>
        <dbReference type="EMBL" id="RNA14387.1"/>
    </source>
</evidence>
<accession>A0A3M7QSG0</accession>
<keyword evidence="2" id="KW-1185">Reference proteome</keyword>
<protein>
    <submittedName>
        <fullName evidence="1">Uncharacterized protein</fullName>
    </submittedName>
</protein>
<proteinExistence type="predicted"/>
<reference evidence="1 2" key="1">
    <citation type="journal article" date="2018" name="Sci. Rep.">
        <title>Genomic signatures of local adaptation to the degree of environmental predictability in rotifers.</title>
        <authorList>
            <person name="Franch-Gras L."/>
            <person name="Hahn C."/>
            <person name="Garcia-Roger E.M."/>
            <person name="Carmona M.J."/>
            <person name="Serra M."/>
            <person name="Gomez A."/>
        </authorList>
    </citation>
    <scope>NUCLEOTIDE SEQUENCE [LARGE SCALE GENOMIC DNA]</scope>
    <source>
        <strain evidence="1">HYR1</strain>
    </source>
</reference>
<sequence length="77" mass="9291">MLIKIKYCFAIMILHKFTNFTHFFQKKLALKNLVSVVLFTFRLYLDNAIFQIDDMNSKEIIQRRRLNHIDACFCCLE</sequence>
<name>A0A3M7QSG0_BRAPC</name>
<organism evidence="1 2">
    <name type="scientific">Brachionus plicatilis</name>
    <name type="common">Marine rotifer</name>
    <name type="synonym">Brachionus muelleri</name>
    <dbReference type="NCBI Taxonomy" id="10195"/>
    <lineage>
        <taxon>Eukaryota</taxon>
        <taxon>Metazoa</taxon>
        <taxon>Spiralia</taxon>
        <taxon>Gnathifera</taxon>
        <taxon>Rotifera</taxon>
        <taxon>Eurotatoria</taxon>
        <taxon>Monogononta</taxon>
        <taxon>Pseudotrocha</taxon>
        <taxon>Ploima</taxon>
        <taxon>Brachionidae</taxon>
        <taxon>Brachionus</taxon>
    </lineage>
</organism>
<dbReference type="Proteomes" id="UP000276133">
    <property type="component" value="Unassembled WGS sequence"/>
</dbReference>
<gene>
    <name evidence="1" type="ORF">BpHYR1_039566</name>
</gene>
<dbReference type="EMBL" id="REGN01005204">
    <property type="protein sequence ID" value="RNA14387.1"/>
    <property type="molecule type" value="Genomic_DNA"/>
</dbReference>
<dbReference type="AlphaFoldDB" id="A0A3M7QSG0"/>
<evidence type="ECO:0000313" key="2">
    <source>
        <dbReference type="Proteomes" id="UP000276133"/>
    </source>
</evidence>
<comment type="caution">
    <text evidence="1">The sequence shown here is derived from an EMBL/GenBank/DDBJ whole genome shotgun (WGS) entry which is preliminary data.</text>
</comment>